<dbReference type="SUPFAM" id="SSF54593">
    <property type="entry name" value="Glyoxalase/Bleomycin resistance protein/Dihydroxybiphenyl dioxygenase"/>
    <property type="match status" value="1"/>
</dbReference>
<evidence type="ECO:0000313" key="2">
    <source>
        <dbReference type="EMBL" id="KAB1657910.1"/>
    </source>
</evidence>
<dbReference type="AlphaFoldDB" id="A0A7J5BWP4"/>
<dbReference type="Pfam" id="PF00903">
    <property type="entry name" value="Glyoxalase"/>
    <property type="match status" value="1"/>
</dbReference>
<dbReference type="OrthoDB" id="9793039at2"/>
<gene>
    <name evidence="2" type="ORF">F8O01_06420</name>
</gene>
<dbReference type="InterPro" id="IPR029068">
    <property type="entry name" value="Glyas_Bleomycin-R_OHBP_Dase"/>
</dbReference>
<dbReference type="InterPro" id="IPR004360">
    <property type="entry name" value="Glyas_Fos-R_dOase_dom"/>
</dbReference>
<proteinExistence type="predicted"/>
<accession>A0A7J5BWP4</accession>
<sequence>MPGRVRPWRGRWCFRRGGRVVGKEPPVSRVVHFEIHASEPDALIDFYTAVFGWTFTRFGDMDYWSISTADADGDDGVGINGGLTRREGSPPGPSAPVNGANIVVAVDDVDATFSLAIDQGASSAAVPEDLAGVGRVANIRDPDGNLLGLITPDLSAMSGA</sequence>
<dbReference type="InterPro" id="IPR037523">
    <property type="entry name" value="VOC_core"/>
</dbReference>
<comment type="caution">
    <text evidence="2">The sequence shown here is derived from an EMBL/GenBank/DDBJ whole genome shotgun (WGS) entry which is preliminary data.</text>
</comment>
<dbReference type="Proteomes" id="UP000467240">
    <property type="component" value="Unassembled WGS sequence"/>
</dbReference>
<dbReference type="Gene3D" id="3.10.180.10">
    <property type="entry name" value="2,3-Dihydroxybiphenyl 1,2-Dioxygenase, domain 1"/>
    <property type="match status" value="1"/>
</dbReference>
<dbReference type="PANTHER" id="PTHR33993">
    <property type="entry name" value="GLYOXALASE-RELATED"/>
    <property type="match status" value="1"/>
</dbReference>
<dbReference type="PROSITE" id="PS51819">
    <property type="entry name" value="VOC"/>
    <property type="match status" value="1"/>
</dbReference>
<dbReference type="InterPro" id="IPR052164">
    <property type="entry name" value="Anthracycline_SecMetBiosynth"/>
</dbReference>
<organism evidence="2 3">
    <name type="scientific">Pseudoclavibacter chungangensis</name>
    <dbReference type="NCBI Taxonomy" id="587635"/>
    <lineage>
        <taxon>Bacteria</taxon>
        <taxon>Bacillati</taxon>
        <taxon>Actinomycetota</taxon>
        <taxon>Actinomycetes</taxon>
        <taxon>Micrococcales</taxon>
        <taxon>Microbacteriaceae</taxon>
        <taxon>Pseudoclavibacter</taxon>
    </lineage>
</organism>
<keyword evidence="3" id="KW-1185">Reference proteome</keyword>
<feature type="domain" description="VOC" evidence="1">
    <location>
        <begin position="29"/>
        <end position="152"/>
    </location>
</feature>
<evidence type="ECO:0000259" key="1">
    <source>
        <dbReference type="PROSITE" id="PS51819"/>
    </source>
</evidence>
<evidence type="ECO:0000313" key="3">
    <source>
        <dbReference type="Proteomes" id="UP000467240"/>
    </source>
</evidence>
<dbReference type="CDD" id="cd07247">
    <property type="entry name" value="SgaA_N_like"/>
    <property type="match status" value="1"/>
</dbReference>
<reference evidence="2 3" key="1">
    <citation type="submission" date="2019-09" db="EMBL/GenBank/DDBJ databases">
        <title>Phylogeny of genus Pseudoclavibacter and closely related genus.</title>
        <authorList>
            <person name="Li Y."/>
        </authorList>
    </citation>
    <scope>NUCLEOTIDE SEQUENCE [LARGE SCALE GENOMIC DNA]</scope>
    <source>
        <strain evidence="2 3">DSM 23821</strain>
    </source>
</reference>
<protein>
    <submittedName>
        <fullName evidence="2">VOC family protein</fullName>
    </submittedName>
</protein>
<name>A0A7J5BWP4_9MICO</name>
<dbReference type="EMBL" id="WBJZ01000007">
    <property type="protein sequence ID" value="KAB1657910.1"/>
    <property type="molecule type" value="Genomic_DNA"/>
</dbReference>